<dbReference type="PANTHER" id="PTHR45729:SF6">
    <property type="entry name" value="RABPHILIN, ISOFORM A"/>
    <property type="match status" value="1"/>
</dbReference>
<evidence type="ECO:0000256" key="5">
    <source>
        <dbReference type="ARBA" id="ARBA00022837"/>
    </source>
</evidence>
<dbReference type="GO" id="GO:0031267">
    <property type="term" value="F:small GTPase binding"/>
    <property type="evidence" value="ECO:0007669"/>
    <property type="project" value="InterPro"/>
</dbReference>
<evidence type="ECO:0000313" key="14">
    <source>
        <dbReference type="Proteomes" id="UP001162162"/>
    </source>
</evidence>
<dbReference type="Gene3D" id="3.30.40.10">
    <property type="entry name" value="Zinc/RING finger domain, C3HC4 (zinc finger)"/>
    <property type="match status" value="1"/>
</dbReference>
<dbReference type="PRINTS" id="PR00360">
    <property type="entry name" value="C2DOMAIN"/>
</dbReference>
<evidence type="ECO:0000256" key="4">
    <source>
        <dbReference type="ARBA" id="ARBA00022833"/>
    </source>
</evidence>
<dbReference type="InterPro" id="IPR043566">
    <property type="entry name" value="Rabphilin/DOC2/Noc2"/>
</dbReference>
<dbReference type="InterPro" id="IPR035892">
    <property type="entry name" value="C2_domain_sf"/>
</dbReference>
<evidence type="ECO:0000313" key="13">
    <source>
        <dbReference type="EMBL" id="KAJ8958036.1"/>
    </source>
</evidence>
<evidence type="ECO:0008006" key="15">
    <source>
        <dbReference type="Google" id="ProtNLM"/>
    </source>
</evidence>
<organism evidence="13 14">
    <name type="scientific">Aromia moschata</name>
    <dbReference type="NCBI Taxonomy" id="1265417"/>
    <lineage>
        <taxon>Eukaryota</taxon>
        <taxon>Metazoa</taxon>
        <taxon>Ecdysozoa</taxon>
        <taxon>Arthropoda</taxon>
        <taxon>Hexapoda</taxon>
        <taxon>Insecta</taxon>
        <taxon>Pterygota</taxon>
        <taxon>Neoptera</taxon>
        <taxon>Endopterygota</taxon>
        <taxon>Coleoptera</taxon>
        <taxon>Polyphaga</taxon>
        <taxon>Cucujiformia</taxon>
        <taxon>Chrysomeloidea</taxon>
        <taxon>Cerambycidae</taxon>
        <taxon>Cerambycinae</taxon>
        <taxon>Callichromatini</taxon>
        <taxon>Aromia</taxon>
    </lineage>
</organism>
<dbReference type="GO" id="GO:0061669">
    <property type="term" value="P:spontaneous neurotransmitter secretion"/>
    <property type="evidence" value="ECO:0007669"/>
    <property type="project" value="TreeGrafter"/>
</dbReference>
<proteinExistence type="predicted"/>
<dbReference type="GO" id="GO:0098793">
    <property type="term" value="C:presynapse"/>
    <property type="evidence" value="ECO:0007669"/>
    <property type="project" value="GOC"/>
</dbReference>
<evidence type="ECO:0000256" key="7">
    <source>
        <dbReference type="ARBA" id="ARBA00034103"/>
    </source>
</evidence>
<dbReference type="PANTHER" id="PTHR45729">
    <property type="entry name" value="RABPHILIN, ISOFORM A"/>
    <property type="match status" value="1"/>
</dbReference>
<feature type="non-terminal residue" evidence="13">
    <location>
        <position position="1"/>
    </location>
</feature>
<keyword evidence="2" id="KW-0677">Repeat</keyword>
<dbReference type="InterPro" id="IPR041282">
    <property type="entry name" value="FYVE_2"/>
</dbReference>
<name>A0AAV8Z4G6_9CUCU</name>
<dbReference type="EMBL" id="JAPWTK010000020">
    <property type="protein sequence ID" value="KAJ8958036.1"/>
    <property type="molecule type" value="Genomic_DNA"/>
</dbReference>
<dbReference type="Gene3D" id="2.60.40.150">
    <property type="entry name" value="C2 domain"/>
    <property type="match status" value="2"/>
</dbReference>
<evidence type="ECO:0000256" key="8">
    <source>
        <dbReference type="PROSITE-ProRule" id="PRU00091"/>
    </source>
</evidence>
<dbReference type="PROSITE" id="PS50004">
    <property type="entry name" value="C2"/>
    <property type="match status" value="2"/>
</dbReference>
<dbReference type="SUPFAM" id="SSF49562">
    <property type="entry name" value="C2 domain (Calcium/lipid-binding domain, CaLB)"/>
    <property type="match status" value="2"/>
</dbReference>
<evidence type="ECO:0000259" key="10">
    <source>
        <dbReference type="PROSITE" id="PS50004"/>
    </source>
</evidence>
<dbReference type="InterPro" id="IPR000008">
    <property type="entry name" value="C2_dom"/>
</dbReference>
<evidence type="ECO:0000256" key="2">
    <source>
        <dbReference type="ARBA" id="ARBA00022737"/>
    </source>
</evidence>
<evidence type="ECO:0000256" key="9">
    <source>
        <dbReference type="SAM" id="MobiDB-lite"/>
    </source>
</evidence>
<accession>A0AAV8Z4G6</accession>
<feature type="domain" description="C2" evidence="10">
    <location>
        <begin position="381"/>
        <end position="502"/>
    </location>
</feature>
<dbReference type="SMART" id="SM00239">
    <property type="entry name" value="C2"/>
    <property type="match status" value="2"/>
</dbReference>
<dbReference type="InterPro" id="IPR047022">
    <property type="entry name" value="Rabphilin_Doc2_C2A"/>
</dbReference>
<evidence type="ECO:0000259" key="11">
    <source>
        <dbReference type="PROSITE" id="PS50178"/>
    </source>
</evidence>
<dbReference type="Proteomes" id="UP001162162">
    <property type="component" value="Unassembled WGS sequence"/>
</dbReference>
<feature type="region of interest" description="Disordered" evidence="9">
    <location>
        <begin position="22"/>
        <end position="49"/>
    </location>
</feature>
<dbReference type="GO" id="GO:0008270">
    <property type="term" value="F:zinc ion binding"/>
    <property type="evidence" value="ECO:0007669"/>
    <property type="project" value="UniProtKB-KW"/>
</dbReference>
<feature type="domain" description="C2" evidence="10">
    <location>
        <begin position="529"/>
        <end position="662"/>
    </location>
</feature>
<feature type="region of interest" description="Disordered" evidence="9">
    <location>
        <begin position="314"/>
        <end position="360"/>
    </location>
</feature>
<dbReference type="GO" id="GO:0006887">
    <property type="term" value="P:exocytosis"/>
    <property type="evidence" value="ECO:0007669"/>
    <property type="project" value="TreeGrafter"/>
</dbReference>
<protein>
    <recommendedName>
        <fullName evidence="15">Rabphilin</fullName>
    </recommendedName>
</protein>
<evidence type="ECO:0000259" key="12">
    <source>
        <dbReference type="PROSITE" id="PS50916"/>
    </source>
</evidence>
<dbReference type="InterPro" id="IPR011011">
    <property type="entry name" value="Znf_FYVE_PHD"/>
</dbReference>
<dbReference type="SUPFAM" id="SSF57903">
    <property type="entry name" value="FYVE/PHD zinc finger"/>
    <property type="match status" value="1"/>
</dbReference>
<dbReference type="InterPro" id="IPR017455">
    <property type="entry name" value="Znf_FYVE-rel"/>
</dbReference>
<dbReference type="CDD" id="cd04035">
    <property type="entry name" value="C2A_Rabphilin_Doc2"/>
    <property type="match status" value="1"/>
</dbReference>
<gene>
    <name evidence="13" type="ORF">NQ318_002042</name>
</gene>
<reference evidence="13" key="1">
    <citation type="journal article" date="2023" name="Insect Mol. Biol.">
        <title>Genome sequencing provides insights into the evolution of gene families encoding plant cell wall-degrading enzymes in longhorned beetles.</title>
        <authorList>
            <person name="Shin N.R."/>
            <person name="Okamura Y."/>
            <person name="Kirsch R."/>
            <person name="Pauchet Y."/>
        </authorList>
    </citation>
    <scope>NUCLEOTIDE SEQUENCE</scope>
    <source>
        <strain evidence="13">AMC_N1</strain>
    </source>
</reference>
<feature type="domain" description="FYVE-type" evidence="11">
    <location>
        <begin position="120"/>
        <end position="181"/>
    </location>
</feature>
<dbReference type="InterPro" id="IPR001565">
    <property type="entry name" value="Synaptotagmin"/>
</dbReference>
<feature type="domain" description="RabBD" evidence="12">
    <location>
        <begin position="72"/>
        <end position="193"/>
    </location>
</feature>
<keyword evidence="5" id="KW-0106">Calcium</keyword>
<dbReference type="InterPro" id="IPR013083">
    <property type="entry name" value="Znf_RING/FYVE/PHD"/>
</dbReference>
<evidence type="ECO:0000256" key="1">
    <source>
        <dbReference type="ARBA" id="ARBA00022723"/>
    </source>
</evidence>
<dbReference type="GO" id="GO:0006886">
    <property type="term" value="P:intracellular protein transport"/>
    <property type="evidence" value="ECO:0007669"/>
    <property type="project" value="InterPro"/>
</dbReference>
<comment type="caution">
    <text evidence="13">The sequence shown here is derived from an EMBL/GenBank/DDBJ whole genome shotgun (WGS) entry which is preliminary data.</text>
</comment>
<feature type="compositionally biased region" description="Basic and acidic residues" evidence="9">
    <location>
        <begin position="320"/>
        <end position="337"/>
    </location>
</feature>
<keyword evidence="3 8" id="KW-0863">Zinc-finger</keyword>
<dbReference type="PRINTS" id="PR00399">
    <property type="entry name" value="SYNAPTOTAGMN"/>
</dbReference>
<dbReference type="PROSITE" id="PS50916">
    <property type="entry name" value="RABBD"/>
    <property type="match status" value="1"/>
</dbReference>
<dbReference type="Pfam" id="PF00168">
    <property type="entry name" value="C2"/>
    <property type="match status" value="2"/>
</dbReference>
<dbReference type="GO" id="GO:0016020">
    <property type="term" value="C:membrane"/>
    <property type="evidence" value="ECO:0007669"/>
    <property type="project" value="InterPro"/>
</dbReference>
<dbReference type="GO" id="GO:0017158">
    <property type="term" value="P:regulation of calcium ion-dependent exocytosis"/>
    <property type="evidence" value="ECO:0007669"/>
    <property type="project" value="TreeGrafter"/>
</dbReference>
<evidence type="ECO:0000256" key="3">
    <source>
        <dbReference type="ARBA" id="ARBA00022771"/>
    </source>
</evidence>
<keyword evidence="1" id="KW-0479">Metal-binding</keyword>
<dbReference type="InterPro" id="IPR010911">
    <property type="entry name" value="Rab_BD"/>
</dbReference>
<dbReference type="PROSITE" id="PS50178">
    <property type="entry name" value="ZF_FYVE"/>
    <property type="match status" value="1"/>
</dbReference>
<evidence type="ECO:0000256" key="6">
    <source>
        <dbReference type="ARBA" id="ARBA00023018"/>
    </source>
</evidence>
<sequence>FSGIGPTVERLAHCRHKHSVLAHDSSREEGETSCANLGRRPRIRPEAGPNRWPLLNTGWSVKTATLGYTSNVTKSQPLAEEEQEAIVQVIQRAEKLDITEQERVGKLVERLENMRRNALGRNSSQCLLCGDGFGMLGPQKVLCMDCKRLACQKCAIDTCTSKNNSNSKEHWLCMICAETREMWKKSGAWFFKSVPKYILPAETRFVRNRSMRMSRKYKDDDSSSDEEKRVWNKVQRRNSSTESAHGESKLQKCGVVNIRKKESKSMIIANCIYYLYISKSNFSRKTSSSESQISKDLEPLKNYMSSVTLSEVRSWNDSGSEARGETESSDASRRESMASRSMSEWNWSDTRSEDKVSPSTCSINSSIFKNSLEDHKPVDTSMGIIELSLTYDQLTNTLHCTVYRAKNLIPMDIGGLSDPFCKLNILPSAKVSTRLRTKTVHKTRNPEFNENLTFYDITETDLMKKSLHILMVDDDKYGHDYMGETRINLAKLKVQNTMYLTVPLENLRSEQKGPMPAPEMNEWFDDLWSRGQILLSLCYNTKRRALLVTVVRCVNLLPMDNNGYSDPFVKLQLKPDPYHRKHKTSIKWKNLNPVYNEEFAFETRPTELYTQSLYITVFDKDYGKSNDYLGGLILGGTGSKGQRLKHWLDMIRYPDHRHEQWHNLTEDVLD</sequence>
<comment type="subcellular location">
    <subcellularLocation>
        <location evidence="7">Synapse</location>
    </subcellularLocation>
</comment>
<keyword evidence="6" id="KW-0770">Synapse</keyword>
<dbReference type="Pfam" id="PF02318">
    <property type="entry name" value="FYVE_2"/>
    <property type="match status" value="1"/>
</dbReference>
<keyword evidence="4" id="KW-0862">Zinc</keyword>
<feature type="region of interest" description="Disordered" evidence="9">
    <location>
        <begin position="216"/>
        <end position="246"/>
    </location>
</feature>
<dbReference type="AlphaFoldDB" id="A0AAV8Z4G6"/>
<keyword evidence="14" id="KW-1185">Reference proteome</keyword>
<feature type="compositionally biased region" description="Basic and acidic residues" evidence="9">
    <location>
        <begin position="216"/>
        <end position="230"/>
    </location>
</feature>